<keyword evidence="1" id="KW-0812">Transmembrane</keyword>
<feature type="transmembrane region" description="Helical" evidence="1">
    <location>
        <begin position="68"/>
        <end position="89"/>
    </location>
</feature>
<feature type="transmembrane region" description="Helical" evidence="1">
    <location>
        <begin position="229"/>
        <end position="250"/>
    </location>
</feature>
<feature type="transmembrane region" description="Helical" evidence="1">
    <location>
        <begin position="288"/>
        <end position="308"/>
    </location>
</feature>
<gene>
    <name evidence="2" type="ORF">COA08_10365</name>
</gene>
<feature type="transmembrane region" description="Helical" evidence="1">
    <location>
        <begin position="137"/>
        <end position="153"/>
    </location>
</feature>
<proteinExistence type="predicted"/>
<dbReference type="InterPro" id="IPR032713">
    <property type="entry name" value="EmrE"/>
</dbReference>
<protein>
    <recommendedName>
        <fullName evidence="4">Multidrug resistance efflux transporter family protein</fullName>
    </recommendedName>
</protein>
<feature type="transmembrane region" description="Helical" evidence="1">
    <location>
        <begin position="159"/>
        <end position="177"/>
    </location>
</feature>
<evidence type="ECO:0000313" key="2">
    <source>
        <dbReference type="EMBL" id="PGQ10549.1"/>
    </source>
</evidence>
<name>A0A2B8TDW8_BACCE</name>
<evidence type="ECO:0000256" key="1">
    <source>
        <dbReference type="SAM" id="Phobius"/>
    </source>
</evidence>
<feature type="transmembrane region" description="Helical" evidence="1">
    <location>
        <begin position="198"/>
        <end position="217"/>
    </location>
</feature>
<feature type="transmembrane region" description="Helical" evidence="1">
    <location>
        <begin position="95"/>
        <end position="117"/>
    </location>
</feature>
<dbReference type="Pfam" id="PF13536">
    <property type="entry name" value="EmrE"/>
    <property type="match status" value="1"/>
</dbReference>
<keyword evidence="1" id="KW-1133">Transmembrane helix</keyword>
<accession>A0A2B8TDW8</accession>
<dbReference type="RefSeq" id="WP_097830533.1">
    <property type="nucleotide sequence ID" value="NZ_CP089518.1"/>
</dbReference>
<dbReference type="AlphaFoldDB" id="A0A2B8TDW8"/>
<reference evidence="2 3" key="1">
    <citation type="submission" date="2017-09" db="EMBL/GenBank/DDBJ databases">
        <title>Large-scale bioinformatics analysis of Bacillus genomes uncovers conserved roles of natural products in bacterial physiology.</title>
        <authorList>
            <consortium name="Agbiome Team Llc"/>
            <person name="Bleich R.M."/>
            <person name="Grubbs K.J."/>
            <person name="Santa Maria K.C."/>
            <person name="Allen S.E."/>
            <person name="Farag S."/>
            <person name="Shank E.A."/>
            <person name="Bowers A."/>
        </authorList>
    </citation>
    <scope>NUCLEOTIDE SEQUENCE [LARGE SCALE GENOMIC DNA]</scope>
    <source>
        <strain evidence="2 3">AFS046104</strain>
    </source>
</reference>
<feature type="transmembrane region" description="Helical" evidence="1">
    <location>
        <begin position="31"/>
        <end position="52"/>
    </location>
</feature>
<dbReference type="EMBL" id="NUJQ01000006">
    <property type="protein sequence ID" value="PGQ10549.1"/>
    <property type="molecule type" value="Genomic_DNA"/>
</dbReference>
<sequence length="329" mass="35773">MRAILLGLLSSAFFSATFIINRAMNVSGTSWAWTASFRFLFALPILFLIVLFRKNLRGLWAELKKHPFAWIGWGSVAGIGFYSLLSFAAVFSPAWLVAGTWQVTILAGLLLSPLFFIKIETKSGTKLVRGKIPLRSLYVALFILLGVICMQATEAGHITMNQFISGFLPVVLAAFLYPFGNRKMMELVGGRLDTFQRVLGMAIGSLPITILLGIYGFSTTGIPSSTQMLQGFLLALCSGVIATMTFFFATDLAKDNLALLGAVEATQAGTMVFTVLGEIIFLNGSFPSGLSLIGMIIIMLGMVVNSVLNRSVPVIKQKNRHKNRYGSSS</sequence>
<dbReference type="Proteomes" id="UP000221438">
    <property type="component" value="Unassembled WGS sequence"/>
</dbReference>
<evidence type="ECO:0008006" key="4">
    <source>
        <dbReference type="Google" id="ProtNLM"/>
    </source>
</evidence>
<feature type="transmembrane region" description="Helical" evidence="1">
    <location>
        <begin position="257"/>
        <end position="282"/>
    </location>
</feature>
<keyword evidence="1" id="KW-0472">Membrane</keyword>
<comment type="caution">
    <text evidence="2">The sequence shown here is derived from an EMBL/GenBank/DDBJ whole genome shotgun (WGS) entry which is preliminary data.</text>
</comment>
<evidence type="ECO:0000313" key="3">
    <source>
        <dbReference type="Proteomes" id="UP000221438"/>
    </source>
</evidence>
<organism evidence="2 3">
    <name type="scientific">Bacillus cereus</name>
    <dbReference type="NCBI Taxonomy" id="1396"/>
    <lineage>
        <taxon>Bacteria</taxon>
        <taxon>Bacillati</taxon>
        <taxon>Bacillota</taxon>
        <taxon>Bacilli</taxon>
        <taxon>Bacillales</taxon>
        <taxon>Bacillaceae</taxon>
        <taxon>Bacillus</taxon>
        <taxon>Bacillus cereus group</taxon>
    </lineage>
</organism>